<dbReference type="Pfam" id="PF13566">
    <property type="entry name" value="DUF4130"/>
    <property type="match status" value="1"/>
</dbReference>
<dbReference type="InterPro" id="IPR025404">
    <property type="entry name" value="DUF4130"/>
</dbReference>
<dbReference type="RefSeq" id="WP_088268929.1">
    <property type="nucleotide sequence ID" value="NZ_BMKI01000001.1"/>
</dbReference>
<dbReference type="InterPro" id="IPR023875">
    <property type="entry name" value="DNA_repair_put"/>
</dbReference>
<reference evidence="3" key="1">
    <citation type="journal article" date="2019" name="Int. J. Syst. Evol. Microbiol.">
        <title>The Global Catalogue of Microorganisms (GCM) 10K type strain sequencing project: providing services to taxonomists for standard genome sequencing and annotation.</title>
        <authorList>
            <consortium name="The Broad Institute Genomics Platform"/>
            <consortium name="The Broad Institute Genome Sequencing Center for Infectious Disease"/>
            <person name="Wu L."/>
            <person name="Ma J."/>
        </authorList>
    </citation>
    <scope>NUCLEOTIDE SEQUENCE [LARGE SCALE GENOMIC DNA]</scope>
    <source>
        <strain evidence="3">CGMCC 1.15942</strain>
    </source>
</reference>
<feature type="domain" description="DUF4130" evidence="1">
    <location>
        <begin position="88"/>
        <end position="246"/>
    </location>
</feature>
<evidence type="ECO:0000259" key="1">
    <source>
        <dbReference type="Pfam" id="PF13566"/>
    </source>
</evidence>
<protein>
    <recommendedName>
        <fullName evidence="1">DUF4130 domain-containing protein</fullName>
    </recommendedName>
</protein>
<evidence type="ECO:0000313" key="2">
    <source>
        <dbReference type="EMBL" id="GGC83055.1"/>
    </source>
</evidence>
<keyword evidence="3" id="KW-1185">Reference proteome</keyword>
<sequence>MSIEESNEVWEYDGSYYGFLTIVYHAFKKNYFPEMILSPENAVESLFISEWFETDEQLAKKIYHRLEQRLRKENLQFIIDGFYCSLKEKERCLLDAIQIALSTKDLLINHLGHPSILALQKSLQALFSEVHLFTGFVRFEYVGAFLYSQIAPKHFSLPYLCPHFAQRYPNETIMIYDETHRLLGIIEQAQIRFIENTDPPTFHAQTCEQEVQDNWRTFLRAVTIEERRNEQVQLSHLPKRFRGNMIDFRE</sequence>
<evidence type="ECO:0000313" key="3">
    <source>
        <dbReference type="Proteomes" id="UP000630615"/>
    </source>
</evidence>
<proteinExistence type="predicted"/>
<name>A0ABQ1NYB4_9ENTE</name>
<dbReference type="EMBL" id="BMKI01000001">
    <property type="protein sequence ID" value="GGC83055.1"/>
    <property type="molecule type" value="Genomic_DNA"/>
</dbReference>
<comment type="caution">
    <text evidence="2">The sequence shown here is derived from an EMBL/GenBank/DDBJ whole genome shotgun (WGS) entry which is preliminary data.</text>
</comment>
<accession>A0ABQ1NYB4</accession>
<dbReference type="Proteomes" id="UP000630615">
    <property type="component" value="Unassembled WGS sequence"/>
</dbReference>
<organism evidence="2 3">
    <name type="scientific">Enterococcus wangshanyuanii</name>
    <dbReference type="NCBI Taxonomy" id="2005703"/>
    <lineage>
        <taxon>Bacteria</taxon>
        <taxon>Bacillati</taxon>
        <taxon>Bacillota</taxon>
        <taxon>Bacilli</taxon>
        <taxon>Lactobacillales</taxon>
        <taxon>Enterococcaceae</taxon>
        <taxon>Enterococcus</taxon>
    </lineage>
</organism>
<dbReference type="NCBIfam" id="TIGR03915">
    <property type="entry name" value="SAM_7_link_chp"/>
    <property type="match status" value="1"/>
</dbReference>
<gene>
    <name evidence="2" type="ORF">GCM10011573_10860</name>
</gene>